<keyword evidence="9" id="KW-1003">Cell membrane</keyword>
<keyword evidence="5 9" id="KW-1278">Translocase</keyword>
<feature type="transmembrane region" description="Helical" evidence="9">
    <location>
        <begin position="464"/>
        <end position="483"/>
    </location>
</feature>
<dbReference type="GO" id="GO:0009678">
    <property type="term" value="F:diphosphate hydrolysis-driven proton transmembrane transporter activity"/>
    <property type="evidence" value="ECO:0007669"/>
    <property type="project" value="UniProtKB-UniRule"/>
</dbReference>
<evidence type="ECO:0000256" key="5">
    <source>
        <dbReference type="ARBA" id="ARBA00022967"/>
    </source>
</evidence>
<dbReference type="EnsemblBacteria" id="CAQ47294">
    <property type="protein sequence ID" value="CAQ47294"/>
    <property type="gene ID" value="Smlt3891"/>
</dbReference>
<accession>B2FT52</accession>
<reference evidence="10 11" key="1">
    <citation type="journal article" date="2008" name="Genome Biol.">
        <title>The complete genome, comparative and functional analysis of Stenotrophomonas maltophilia reveals an organism heavily shielded by drug resistance determinants.</title>
        <authorList>
            <person name="Crossman L.C."/>
            <person name="Gould V.C."/>
            <person name="Dow J.M."/>
            <person name="Vernikos G.S."/>
            <person name="Okazaki A."/>
            <person name="Sebaihia M."/>
            <person name="Saunders D."/>
            <person name="Arrowsmith C."/>
            <person name="Carver T."/>
            <person name="Peters N."/>
            <person name="Adlem E."/>
            <person name="Kerhornou A."/>
            <person name="Lord A."/>
            <person name="Murphy L."/>
            <person name="Seeger K."/>
            <person name="Squares R."/>
            <person name="Rutter S."/>
            <person name="Quail M.A."/>
            <person name="Rajandream M.A."/>
            <person name="Harris D."/>
            <person name="Churcher C."/>
            <person name="Bentley S.D."/>
            <person name="Parkhill J."/>
            <person name="Thomson N.R."/>
            <person name="Avison M.B."/>
        </authorList>
    </citation>
    <scope>NUCLEOTIDE SEQUENCE [LARGE SCALE GENOMIC DNA]</scope>
    <source>
        <strain evidence="10 11">K279a</strain>
    </source>
</reference>
<dbReference type="EC" id="7.1.3.1" evidence="9"/>
<dbReference type="GO" id="GO:0012505">
    <property type="term" value="C:endomembrane system"/>
    <property type="evidence" value="ECO:0007669"/>
    <property type="project" value="UniProtKB-SubCell"/>
</dbReference>
<feature type="transmembrane region" description="Helical" evidence="9">
    <location>
        <begin position="220"/>
        <end position="242"/>
    </location>
</feature>
<keyword evidence="9" id="KW-0997">Cell inner membrane</keyword>
<dbReference type="InterPro" id="IPR004131">
    <property type="entry name" value="PPase-energised_H-pump"/>
</dbReference>
<comment type="subunit">
    <text evidence="9">Homodimer.</text>
</comment>
<keyword evidence="11" id="KW-1185">Reference proteome</keyword>
<gene>
    <name evidence="9" type="primary">hppA</name>
    <name evidence="10" type="ordered locus">Smlt3891</name>
</gene>
<dbReference type="NCBIfam" id="NF001953">
    <property type="entry name" value="PRK00733.2-1"/>
    <property type="match status" value="1"/>
</dbReference>
<keyword evidence="2 9" id="KW-0813">Transport</keyword>
<feature type="transmembrane region" description="Helical" evidence="9">
    <location>
        <begin position="85"/>
        <end position="110"/>
    </location>
</feature>
<comment type="cofactor">
    <cofactor evidence="9">
        <name>Mg(2+)</name>
        <dbReference type="ChEBI" id="CHEBI:18420"/>
    </cofactor>
</comment>
<dbReference type="Pfam" id="PF03030">
    <property type="entry name" value="H_PPase"/>
    <property type="match status" value="1"/>
</dbReference>
<dbReference type="PIRSF" id="PIRSF001265">
    <property type="entry name" value="H+-PPase"/>
    <property type="match status" value="1"/>
</dbReference>
<evidence type="ECO:0000256" key="6">
    <source>
        <dbReference type="ARBA" id="ARBA00022989"/>
    </source>
</evidence>
<name>B2FT52_STRMK</name>
<evidence type="ECO:0000256" key="1">
    <source>
        <dbReference type="ARBA" id="ARBA00004127"/>
    </source>
</evidence>
<dbReference type="GO" id="GO:0005886">
    <property type="term" value="C:plasma membrane"/>
    <property type="evidence" value="ECO:0007669"/>
    <property type="project" value="UniProtKB-SubCell"/>
</dbReference>
<evidence type="ECO:0000256" key="2">
    <source>
        <dbReference type="ARBA" id="ARBA00022448"/>
    </source>
</evidence>
<keyword evidence="7 9" id="KW-0406">Ion transport</keyword>
<dbReference type="EMBL" id="AM743169">
    <property type="protein sequence ID" value="CAQ47294.1"/>
    <property type="molecule type" value="Genomic_DNA"/>
</dbReference>
<dbReference type="NCBIfam" id="NF001960">
    <property type="entry name" value="PRK00733.3-5"/>
    <property type="match status" value="1"/>
</dbReference>
<dbReference type="KEGG" id="sml:Smlt3891"/>
<comment type="caution">
    <text evidence="9">Lacks conserved residue(s) required for the propagation of feature annotation.</text>
</comment>
<evidence type="ECO:0000313" key="10">
    <source>
        <dbReference type="EMBL" id="CAQ47294.1"/>
    </source>
</evidence>
<feature type="transmembrane region" description="Helical" evidence="9">
    <location>
        <begin position="425"/>
        <end position="443"/>
    </location>
</feature>
<dbReference type="PANTHER" id="PTHR31998">
    <property type="entry name" value="K(+)-INSENSITIVE PYROPHOSPHATE-ENERGIZED PROTON PUMP"/>
    <property type="match status" value="1"/>
</dbReference>
<evidence type="ECO:0000256" key="7">
    <source>
        <dbReference type="ARBA" id="ARBA00023065"/>
    </source>
</evidence>
<feature type="transmembrane region" description="Helical" evidence="9">
    <location>
        <begin position="197"/>
        <end position="214"/>
    </location>
</feature>
<organism evidence="10 11">
    <name type="scientific">Stenotrophomonas maltophilia (strain K279a)</name>
    <dbReference type="NCBI Taxonomy" id="522373"/>
    <lineage>
        <taxon>Bacteria</taxon>
        <taxon>Pseudomonadati</taxon>
        <taxon>Pseudomonadota</taxon>
        <taxon>Gammaproteobacteria</taxon>
        <taxon>Lysobacterales</taxon>
        <taxon>Lysobacteraceae</taxon>
        <taxon>Stenotrophomonas</taxon>
        <taxon>Stenotrophomonas maltophilia group</taxon>
    </lineage>
</organism>
<evidence type="ECO:0000313" key="11">
    <source>
        <dbReference type="Proteomes" id="UP000008840"/>
    </source>
</evidence>
<keyword evidence="9" id="KW-0375">Hydrogen ion transport</keyword>
<evidence type="ECO:0000256" key="9">
    <source>
        <dbReference type="HAMAP-Rule" id="MF_01129"/>
    </source>
</evidence>
<feature type="site" description="Determinant of potassium independence" evidence="9">
    <location>
        <position position="420"/>
    </location>
</feature>
<dbReference type="NCBIfam" id="TIGR01104">
    <property type="entry name" value="V_PPase"/>
    <property type="match status" value="1"/>
</dbReference>
<feature type="transmembrane region" description="Helical" evidence="9">
    <location>
        <begin position="285"/>
        <end position="304"/>
    </location>
</feature>
<dbReference type="AlphaFoldDB" id="B2FT52"/>
<dbReference type="HOGENOM" id="CLU_008743_3_1_6"/>
<keyword evidence="8 9" id="KW-0472">Membrane</keyword>
<comment type="function">
    <text evidence="9">Proton pump that utilizes the energy of pyrophosphate hydrolysis as the driving force for proton movement across the membrane. Generates a proton motive force.</text>
</comment>
<evidence type="ECO:0000256" key="4">
    <source>
        <dbReference type="ARBA" id="ARBA00022842"/>
    </source>
</evidence>
<feature type="transmembrane region" description="Helical" evidence="9">
    <location>
        <begin position="44"/>
        <end position="65"/>
    </location>
</feature>
<sequence length="638" mass="65163">MIAIATAIQEGARAYLNRQYLTIGVAGVVLFVLVGVFLSWYTAIGFAVGAVLSGAAGYIGMNVSVRANVRTAEAARHGISAAMDVAFRGGAITGMLVVGLGLLGVAGYYALLLRMGLPMEQALHALVGLAFGSSLISIFARLGGGIFTKGADVGADLVGKVEAGIPEDDPRNPAVIADNVGDNVGDCAGMAADLFETYAVTVIATMLLGSLMLAEAGANAVLYPLVLGGVSIIASIIGALFVKVKPGGSIMGALYKGVIVSGVLAAIAFYPITTGLMGDNVHGPMALYGCALIGLVLTGLIVWITEYYTGTQYKPVQHVAQASTTGHGTNIIAGLGISMKSTALPVVAVCAAIWGAFALGGLYGIAIAATAMLSMAGMIVALDAYGPITDNAGGIAEMAELPSEIRDITDPLDAVGNTTKAVTKGYAIGSAALAALVLFADYTHNLQAAHPGQEFRFDLSDHTVIIGLLIGGLIPYLFGAMAMEAVGRAAGAVVEEVRRQFREIPGIMQGTGKPQYDKAVDMLTRSAIREMIVPSLLPVAVPVVVGLLLGPRALGGLLIGTIVTGLFVAISMTTGGGAWDNAKKYIEDGHFGGKGSEAHKAAVTGDTVGDPYKDTAGPAINPLIKIINIVALLLVPLL</sequence>
<evidence type="ECO:0000256" key="3">
    <source>
        <dbReference type="ARBA" id="ARBA00022692"/>
    </source>
</evidence>
<keyword evidence="6 9" id="KW-1133">Transmembrane helix</keyword>
<dbReference type="GO" id="GO:0000287">
    <property type="term" value="F:magnesium ion binding"/>
    <property type="evidence" value="ECO:0007669"/>
    <property type="project" value="UniProtKB-UniRule"/>
</dbReference>
<comment type="catalytic activity">
    <reaction evidence="9">
        <text>diphosphate + H2O + H(+)(in) = 2 phosphate + 2 H(+)(out)</text>
        <dbReference type="Rhea" id="RHEA:13973"/>
        <dbReference type="ChEBI" id="CHEBI:15377"/>
        <dbReference type="ChEBI" id="CHEBI:15378"/>
        <dbReference type="ChEBI" id="CHEBI:33019"/>
        <dbReference type="ChEBI" id="CHEBI:43474"/>
        <dbReference type="EC" id="7.1.3.1"/>
    </reaction>
</comment>
<proteinExistence type="inferred from homology"/>
<feature type="transmembrane region" description="Helical" evidence="9">
    <location>
        <begin position="531"/>
        <end position="550"/>
    </location>
</feature>
<feature type="transmembrane region" description="Helical" evidence="9">
    <location>
        <begin position="346"/>
        <end position="373"/>
    </location>
</feature>
<comment type="subcellular location">
    <subcellularLocation>
        <location evidence="9">Cell inner membrane</location>
        <topology evidence="9">Multi-pass membrane protein</topology>
    </subcellularLocation>
    <subcellularLocation>
        <location evidence="1">Endomembrane system</location>
        <topology evidence="1">Multi-pass membrane protein</topology>
    </subcellularLocation>
</comment>
<feature type="transmembrane region" description="Helical" evidence="9">
    <location>
        <begin position="122"/>
        <end position="140"/>
    </location>
</feature>
<feature type="transmembrane region" description="Helical" evidence="9">
    <location>
        <begin position="557"/>
        <end position="579"/>
    </location>
</feature>
<keyword evidence="4 9" id="KW-0460">Magnesium</keyword>
<comment type="similarity">
    <text evidence="9">Belongs to the H(+)-translocating pyrophosphatase (TC 3.A.10) family. K(+)-insensitive subfamily.</text>
</comment>
<dbReference type="Proteomes" id="UP000008840">
    <property type="component" value="Chromosome"/>
</dbReference>
<dbReference type="HAMAP" id="MF_01129">
    <property type="entry name" value="PPase_energized_pump"/>
    <property type="match status" value="1"/>
</dbReference>
<protein>
    <recommendedName>
        <fullName evidence="9">K(+)-insensitive pyrophosphate-energized proton pump</fullName>
        <ecNumber evidence="9">7.1.3.1</ecNumber>
    </recommendedName>
    <alternativeName>
        <fullName evidence="9">Membrane-bound proton-translocating pyrophosphatase</fullName>
    </alternativeName>
    <alternativeName>
        <fullName evidence="9">Pyrophosphate-energized inorganic pyrophosphatase</fullName>
        <shortName evidence="9">H(+)-PPase</shortName>
    </alternativeName>
</protein>
<feature type="transmembrane region" description="Helical" evidence="9">
    <location>
        <begin position="20"/>
        <end position="38"/>
    </location>
</feature>
<evidence type="ECO:0000256" key="8">
    <source>
        <dbReference type="ARBA" id="ARBA00023136"/>
    </source>
</evidence>
<feature type="transmembrane region" description="Helical" evidence="9">
    <location>
        <begin position="254"/>
        <end position="273"/>
    </location>
</feature>
<dbReference type="NCBIfam" id="NF001951">
    <property type="entry name" value="PRK00733.1-2"/>
    <property type="match status" value="1"/>
</dbReference>
<dbReference type="eggNOG" id="COG3808">
    <property type="taxonomic scope" value="Bacteria"/>
</dbReference>
<keyword evidence="3 9" id="KW-0812">Transmembrane</keyword>
<dbReference type="GO" id="GO:0004427">
    <property type="term" value="F:inorganic diphosphate phosphatase activity"/>
    <property type="evidence" value="ECO:0007669"/>
    <property type="project" value="UniProtKB-UniRule"/>
</dbReference>